<dbReference type="AlphaFoldDB" id="A0A3S4VK43"/>
<evidence type="ECO:0000313" key="1">
    <source>
        <dbReference type="EMBL" id="VEG49453.1"/>
    </source>
</evidence>
<keyword evidence="2" id="KW-1185">Reference proteome</keyword>
<proteinExistence type="predicted"/>
<protein>
    <submittedName>
        <fullName evidence="1">Alanine- and valine-rich protein</fullName>
    </submittedName>
</protein>
<name>A0A3S4VK43_MYCCI</name>
<dbReference type="Proteomes" id="UP000282551">
    <property type="component" value="Chromosome"/>
</dbReference>
<dbReference type="NCBIfam" id="TIGR03931">
    <property type="entry name" value="T7SS_Rv3446c"/>
    <property type="match status" value="1"/>
</dbReference>
<dbReference type="RefSeq" id="WP_126335129.1">
    <property type="nucleotide sequence ID" value="NZ_AP022604.1"/>
</dbReference>
<evidence type="ECO:0000313" key="2">
    <source>
        <dbReference type="Proteomes" id="UP000282551"/>
    </source>
</evidence>
<organism evidence="1 2">
    <name type="scientific">Mycolicibacterium chitae</name>
    <name type="common">Mycobacterium chitae</name>
    <dbReference type="NCBI Taxonomy" id="1792"/>
    <lineage>
        <taxon>Bacteria</taxon>
        <taxon>Bacillati</taxon>
        <taxon>Actinomycetota</taxon>
        <taxon>Actinomycetes</taxon>
        <taxon>Mycobacteriales</taxon>
        <taxon>Mycobacteriaceae</taxon>
        <taxon>Mycolicibacterium</taxon>
    </lineage>
</organism>
<sequence>MTRVAVCELGPVTIRRLDGVPRTADPDLADAALQAGDDPMTVVGERAVRTAAVWRRVLTPLLDGASEAHLIHPSWWPATRPAMVAAAAAGLADRVLTRPRSASAAADAVVEIGPDQLLVARAGGHVVETRSGTTEALAARVAELVDGAGSVALDAPADVPGATVLGGLITARLRTGVTPVDPRQWAIEPAAPDLPTPARAGNRWRWVAGVGLGGALAGAAWLAAPEAAVDAPPTVALVEGRISTAVPDGWAVRRVTDGPGSARLEVAAPGEPAAVLHLTQAAVPGGDLPAVAATLHAALREQPPGVFVDFNPTDRRAQRPAITYREIRPGAEIRWTVLVDDGIRIGIGCVGPPELSAVCDAAIGSAHRIR</sequence>
<dbReference type="EMBL" id="LR134355">
    <property type="protein sequence ID" value="VEG49453.1"/>
    <property type="molecule type" value="Genomic_DNA"/>
</dbReference>
<dbReference type="OrthoDB" id="4760221at2"/>
<gene>
    <name evidence="1" type="ORF">NCTC10485_03761</name>
</gene>
<dbReference type="InterPro" id="IPR023840">
    <property type="entry name" value="T7SS_Rv3446c"/>
</dbReference>
<reference evidence="1 2" key="1">
    <citation type="submission" date="2018-12" db="EMBL/GenBank/DDBJ databases">
        <authorList>
            <consortium name="Pathogen Informatics"/>
        </authorList>
    </citation>
    <scope>NUCLEOTIDE SEQUENCE [LARGE SCALE GENOMIC DNA]</scope>
    <source>
        <strain evidence="1 2">NCTC10485</strain>
    </source>
</reference>
<accession>A0A3S4VK43</accession>